<gene>
    <name evidence="2" type="ORF">EMU01_26010</name>
</gene>
<feature type="transmembrane region" description="Helical" evidence="1">
    <location>
        <begin position="224"/>
        <end position="247"/>
    </location>
</feature>
<proteinExistence type="predicted"/>
<reference evidence="2 3" key="1">
    <citation type="submission" date="2019-07" db="EMBL/GenBank/DDBJ databases">
        <title>Whole genome shotgun sequence of Enterococcus mundtii NBRC 100490.</title>
        <authorList>
            <person name="Hosoyama A."/>
            <person name="Uohara A."/>
            <person name="Ohji S."/>
            <person name="Ichikawa N."/>
        </authorList>
    </citation>
    <scope>NUCLEOTIDE SEQUENCE [LARGE SCALE GENOMIC DNA]</scope>
    <source>
        <strain evidence="2 3">NBRC 100490</strain>
    </source>
</reference>
<organism evidence="2 3">
    <name type="scientific">Enterococcus mundtii</name>
    <dbReference type="NCBI Taxonomy" id="53346"/>
    <lineage>
        <taxon>Bacteria</taxon>
        <taxon>Bacillati</taxon>
        <taxon>Bacillota</taxon>
        <taxon>Bacilli</taxon>
        <taxon>Lactobacillales</taxon>
        <taxon>Enterococcaceae</taxon>
        <taxon>Enterococcus</taxon>
    </lineage>
</organism>
<accession>A0ABQ0VFK6</accession>
<comment type="caution">
    <text evidence="2">The sequence shown here is derived from an EMBL/GenBank/DDBJ whole genome shotgun (WGS) entry which is preliminary data.</text>
</comment>
<sequence length="372" mass="43832">MKKIYQNFLWISYISTGIVLFFFSMAVIGGTISLWFITEDLSTKWFMSFASFIVLIALCLEIRKFTPSSWQENKKEFKEEIEIQSNDWMEHTWFPLKENIKRKEFWILQLWPFGKICRYVARLIFTQSIYSIGILGTAYYLLNDPSRIAASDIFTVLITLIIVNLAFICSQFFIHLIRETLTITRLFEIVVDVLFMNVILTTLTERIEQSGRTIEGLKDFLTTFIQFINEYMYLFVSGCVLALIGYVSTKFIKRSIEKEIDIDLIPTLFGYEYYVDYGKYDGLLHTNTVHTSIQEVTNKEIKDSIQGEQKRKFIDRQKKVYNFYEVEASLRYGIGHVRLDGSNIQQNKSYFHWKSGVLEMPKKLPMEEDEIQ</sequence>
<name>A0ABQ0VFK6_ENTMU</name>
<dbReference type="InterPro" id="IPR036259">
    <property type="entry name" value="MFS_trans_sf"/>
</dbReference>
<evidence type="ECO:0000313" key="2">
    <source>
        <dbReference type="EMBL" id="GEL81457.1"/>
    </source>
</evidence>
<dbReference type="SUPFAM" id="SSF103473">
    <property type="entry name" value="MFS general substrate transporter"/>
    <property type="match status" value="1"/>
</dbReference>
<keyword evidence="3" id="KW-1185">Reference proteome</keyword>
<evidence type="ECO:0000256" key="1">
    <source>
        <dbReference type="SAM" id="Phobius"/>
    </source>
</evidence>
<feature type="transmembrane region" description="Helical" evidence="1">
    <location>
        <begin position="12"/>
        <end position="37"/>
    </location>
</feature>
<feature type="transmembrane region" description="Helical" evidence="1">
    <location>
        <begin position="153"/>
        <end position="174"/>
    </location>
</feature>
<feature type="transmembrane region" description="Helical" evidence="1">
    <location>
        <begin position="186"/>
        <end position="204"/>
    </location>
</feature>
<keyword evidence="1" id="KW-0812">Transmembrane</keyword>
<dbReference type="EMBL" id="BJWA01000025">
    <property type="protein sequence ID" value="GEL81457.1"/>
    <property type="molecule type" value="Genomic_DNA"/>
</dbReference>
<evidence type="ECO:0000313" key="3">
    <source>
        <dbReference type="Proteomes" id="UP000321175"/>
    </source>
</evidence>
<feature type="transmembrane region" description="Helical" evidence="1">
    <location>
        <begin position="43"/>
        <end position="60"/>
    </location>
</feature>
<protein>
    <submittedName>
        <fullName evidence="2">Uncharacterized protein</fullName>
    </submittedName>
</protein>
<keyword evidence="1" id="KW-1133">Transmembrane helix</keyword>
<dbReference type="RefSeq" id="WP_071867374.1">
    <property type="nucleotide sequence ID" value="NZ_BJWA01000025.1"/>
</dbReference>
<dbReference type="Proteomes" id="UP000321175">
    <property type="component" value="Unassembled WGS sequence"/>
</dbReference>
<dbReference type="GeneID" id="61001209"/>
<feature type="transmembrane region" description="Helical" evidence="1">
    <location>
        <begin position="119"/>
        <end position="141"/>
    </location>
</feature>
<keyword evidence="1" id="KW-0472">Membrane</keyword>